<feature type="region of interest" description="Disordered" evidence="1">
    <location>
        <begin position="216"/>
        <end position="240"/>
    </location>
</feature>
<dbReference type="EMBL" id="CADIKH010000074">
    <property type="protein sequence ID" value="CAB3773387.1"/>
    <property type="molecule type" value="Genomic_DNA"/>
</dbReference>
<reference evidence="3 4" key="1">
    <citation type="submission" date="2020-04" db="EMBL/GenBank/DDBJ databases">
        <authorList>
            <person name="De Canck E."/>
        </authorList>
    </citation>
    <scope>NUCLEOTIDE SEQUENCE [LARGE SCALE GENOMIC DNA]</scope>
    <source>
        <strain evidence="3 4">LMG 29542</strain>
    </source>
</reference>
<proteinExistence type="predicted"/>
<protein>
    <submittedName>
        <fullName evidence="3">Uncharacterized protein</fullName>
    </submittedName>
</protein>
<evidence type="ECO:0000256" key="1">
    <source>
        <dbReference type="SAM" id="MobiDB-lite"/>
    </source>
</evidence>
<organism evidence="3 4">
    <name type="scientific">Paraburkholderia humisilvae</name>
    <dbReference type="NCBI Taxonomy" id="627669"/>
    <lineage>
        <taxon>Bacteria</taxon>
        <taxon>Pseudomonadati</taxon>
        <taxon>Pseudomonadota</taxon>
        <taxon>Betaproteobacteria</taxon>
        <taxon>Burkholderiales</taxon>
        <taxon>Burkholderiaceae</taxon>
        <taxon>Paraburkholderia</taxon>
    </lineage>
</organism>
<evidence type="ECO:0000313" key="3">
    <source>
        <dbReference type="EMBL" id="CAB3773387.1"/>
    </source>
</evidence>
<keyword evidence="2" id="KW-1133">Transmembrane helix</keyword>
<dbReference type="AlphaFoldDB" id="A0A6J5F7E2"/>
<dbReference type="Proteomes" id="UP000494363">
    <property type="component" value="Unassembled WGS sequence"/>
</dbReference>
<gene>
    <name evidence="3" type="ORF">LMG29542_07221</name>
</gene>
<name>A0A6J5F7E2_9BURK</name>
<dbReference type="RefSeq" id="WP_175232542.1">
    <property type="nucleotide sequence ID" value="NZ_CADIKH010000074.1"/>
</dbReference>
<feature type="transmembrane region" description="Helical" evidence="2">
    <location>
        <begin position="92"/>
        <end position="114"/>
    </location>
</feature>
<feature type="transmembrane region" description="Helical" evidence="2">
    <location>
        <begin position="185"/>
        <end position="206"/>
    </location>
</feature>
<accession>A0A6J5F7E2</accession>
<evidence type="ECO:0000256" key="2">
    <source>
        <dbReference type="SAM" id="Phobius"/>
    </source>
</evidence>
<keyword evidence="2" id="KW-0812">Transmembrane</keyword>
<keyword evidence="2" id="KW-0472">Membrane</keyword>
<feature type="transmembrane region" description="Helical" evidence="2">
    <location>
        <begin position="12"/>
        <end position="41"/>
    </location>
</feature>
<evidence type="ECO:0000313" key="4">
    <source>
        <dbReference type="Proteomes" id="UP000494363"/>
    </source>
</evidence>
<feature type="transmembrane region" description="Helical" evidence="2">
    <location>
        <begin position="61"/>
        <end position="80"/>
    </location>
</feature>
<keyword evidence="4" id="KW-1185">Reference proteome</keyword>
<sequence>MKLLATQSGLPRVSWGSVITGVILSLVTYLILSVLGAAIGMSALAPLSRPNPLQGFGFSSGAYLIVMTVIAVFVGSYFAGRCAPMLGWLHGLLAWAVMVLMVIYGATSLIGSAVSVAGGLASSGATVVGATMDRSGAADTTASTLTQRVQGAIASATAEASSPQAQADARQAADTGARNVARASWFSFAALIVGAIIAIVSGHAGFRHQPPFEEAAGVSTDNAALRRDASRGAIPGRTVP</sequence>